<protein>
    <submittedName>
        <fullName evidence="2">Uncharacterized protein</fullName>
    </submittedName>
</protein>
<sequence length="90" mass="9842">MAPRTNPPNTPHSPQVGEVVADLGHEGRQGVYMGRLRGRAYLRPLGGGIEWDTDPRNLEQLSDPAQLVQVSTRSRPRSPERVRLPGPAPA</sequence>
<dbReference type="Proteomes" id="UP000248039">
    <property type="component" value="Unassembled WGS sequence"/>
</dbReference>
<proteinExistence type="predicted"/>
<dbReference type="OrthoDB" id="3855669at2"/>
<evidence type="ECO:0000313" key="2">
    <source>
        <dbReference type="EMBL" id="PYC88254.1"/>
    </source>
</evidence>
<comment type="caution">
    <text evidence="2">The sequence shown here is derived from an EMBL/GenBank/DDBJ whole genome shotgun (WGS) entry which is preliminary data.</text>
</comment>
<accession>A0A2V4NPB3</accession>
<dbReference type="AlphaFoldDB" id="A0A2V4NPB3"/>
<feature type="region of interest" description="Disordered" evidence="1">
    <location>
        <begin position="60"/>
        <end position="90"/>
    </location>
</feature>
<name>A0A2V4NPB3_9ACTN</name>
<evidence type="ECO:0000256" key="1">
    <source>
        <dbReference type="SAM" id="MobiDB-lite"/>
    </source>
</evidence>
<keyword evidence="3" id="KW-1185">Reference proteome</keyword>
<organism evidence="2 3">
    <name type="scientific">Streptomyces tateyamensis</name>
    <dbReference type="NCBI Taxonomy" id="565073"/>
    <lineage>
        <taxon>Bacteria</taxon>
        <taxon>Bacillati</taxon>
        <taxon>Actinomycetota</taxon>
        <taxon>Actinomycetes</taxon>
        <taxon>Kitasatosporales</taxon>
        <taxon>Streptomycetaceae</taxon>
        <taxon>Streptomyces</taxon>
    </lineage>
</organism>
<gene>
    <name evidence="2" type="ORF">C7C46_00990</name>
</gene>
<reference evidence="2 3" key="1">
    <citation type="submission" date="2018-03" db="EMBL/GenBank/DDBJ databases">
        <title>Bioinformatic expansion and discovery of thiopeptide antibiotics.</title>
        <authorList>
            <person name="Schwalen C.J."/>
            <person name="Hudson G.A."/>
            <person name="Mitchell D.A."/>
        </authorList>
    </citation>
    <scope>NUCLEOTIDE SEQUENCE [LARGE SCALE GENOMIC DNA]</scope>
    <source>
        <strain evidence="2 3">ATCC 21389</strain>
    </source>
</reference>
<evidence type="ECO:0000313" key="3">
    <source>
        <dbReference type="Proteomes" id="UP000248039"/>
    </source>
</evidence>
<dbReference type="EMBL" id="PYBW01000005">
    <property type="protein sequence ID" value="PYC88254.1"/>
    <property type="molecule type" value="Genomic_DNA"/>
</dbReference>